<sequence length="461" mass="48638">MERERIFQKNRHPLKTMSLGIQHVLAMYAGAVIVPLIVGGALKFSHEQLTYLIAIDLLACGVATLLQVWGNRWFGIGLPVMLGCAFQAVSPMIAIGLEDGMGAPAIYGAIIASGLFVFLFAGLFGKLIAFFPPVVTGSVVTIIGVTLIPVAISDLGGGNPGTNPDFGSPLNLALGFGVLLFVILMNRFAKGFLQSISVLLGLIAGTLVAALAGQVDFTPLKEASWFHAVQPFYFGKPTFHASAIITMILVAIVSVAESTGVFMALGRIVDKEITSKDLTRGYRAEGLAIMLGGIFNSFPYTTYSQNVGLVQMSRVKTRDVIVVAGGFLILIGFVPKIAALTQLVPTSVLGGAMIALFGLVLSSGIRMLGDQVDLNRHENLLIIACSVGMGLGVTVTPQIFDHLPAALRILVDNGIVAGSFTAIAMNLLFNGLGGRRKAEAVQTSKASVDHKELNNKAKAIS</sequence>
<feature type="transmembrane region" description="Helical" evidence="8">
    <location>
        <begin position="172"/>
        <end position="189"/>
    </location>
</feature>
<feature type="transmembrane region" description="Helical" evidence="8">
    <location>
        <begin position="196"/>
        <end position="215"/>
    </location>
</feature>
<dbReference type="PANTHER" id="PTHR42810">
    <property type="entry name" value="PURINE PERMEASE C1399.01C-RELATED"/>
    <property type="match status" value="1"/>
</dbReference>
<dbReference type="InterPro" id="IPR006042">
    <property type="entry name" value="Xan_ur_permease"/>
</dbReference>
<protein>
    <submittedName>
        <fullName evidence="9">Nucleobase:cation symporter-2 family protein</fullName>
    </submittedName>
</protein>
<keyword evidence="10" id="KW-1185">Reference proteome</keyword>
<name>A0ABW3RYH5_9BACL</name>
<feature type="transmembrane region" description="Helical" evidence="8">
    <location>
        <begin position="48"/>
        <end position="66"/>
    </location>
</feature>
<dbReference type="Proteomes" id="UP001597262">
    <property type="component" value="Unassembled WGS sequence"/>
</dbReference>
<proteinExistence type="inferred from homology"/>
<comment type="subcellular location">
    <subcellularLocation>
        <location evidence="1">Cell membrane</location>
        <topology evidence="1">Multi-pass membrane protein</topology>
    </subcellularLocation>
</comment>
<evidence type="ECO:0000256" key="7">
    <source>
        <dbReference type="ARBA" id="ARBA00023136"/>
    </source>
</evidence>
<feature type="transmembrane region" description="Helical" evidence="8">
    <location>
        <begin position="21"/>
        <end position="42"/>
    </location>
</feature>
<feature type="transmembrane region" description="Helical" evidence="8">
    <location>
        <begin position="131"/>
        <end position="152"/>
    </location>
</feature>
<feature type="transmembrane region" description="Helical" evidence="8">
    <location>
        <begin position="406"/>
        <end position="429"/>
    </location>
</feature>
<dbReference type="NCBIfam" id="NF037981">
    <property type="entry name" value="NCS2_1"/>
    <property type="match status" value="1"/>
</dbReference>
<organism evidence="9 10">
    <name type="scientific">Paenibacillus puldeungensis</name>
    <dbReference type="NCBI Taxonomy" id="696536"/>
    <lineage>
        <taxon>Bacteria</taxon>
        <taxon>Bacillati</taxon>
        <taxon>Bacillota</taxon>
        <taxon>Bacilli</taxon>
        <taxon>Bacillales</taxon>
        <taxon>Paenibacillaceae</taxon>
        <taxon>Paenibacillus</taxon>
    </lineage>
</organism>
<feature type="transmembrane region" description="Helical" evidence="8">
    <location>
        <begin position="73"/>
        <end position="93"/>
    </location>
</feature>
<comment type="caution">
    <text evidence="9">The sequence shown here is derived from an EMBL/GenBank/DDBJ whole genome shotgun (WGS) entry which is preliminary data.</text>
</comment>
<dbReference type="PROSITE" id="PS01116">
    <property type="entry name" value="XANTH_URACIL_PERMASE"/>
    <property type="match status" value="1"/>
</dbReference>
<dbReference type="NCBIfam" id="TIGR03173">
    <property type="entry name" value="pbuX"/>
    <property type="match status" value="1"/>
</dbReference>
<feature type="transmembrane region" description="Helical" evidence="8">
    <location>
        <begin position="105"/>
        <end position="124"/>
    </location>
</feature>
<reference evidence="10" key="1">
    <citation type="journal article" date="2019" name="Int. J. Syst. Evol. Microbiol.">
        <title>The Global Catalogue of Microorganisms (GCM) 10K type strain sequencing project: providing services to taxonomists for standard genome sequencing and annotation.</title>
        <authorList>
            <consortium name="The Broad Institute Genomics Platform"/>
            <consortium name="The Broad Institute Genome Sequencing Center for Infectious Disease"/>
            <person name="Wu L."/>
            <person name="Ma J."/>
        </authorList>
    </citation>
    <scope>NUCLEOTIDE SEQUENCE [LARGE SCALE GENOMIC DNA]</scope>
    <source>
        <strain evidence="10">CCUG 59189</strain>
    </source>
</reference>
<feature type="transmembrane region" description="Helical" evidence="8">
    <location>
        <begin position="241"/>
        <end position="266"/>
    </location>
</feature>
<dbReference type="PANTHER" id="PTHR42810:SF4">
    <property type="entry name" value="URIC ACID TRANSPORTER UACT"/>
    <property type="match status" value="1"/>
</dbReference>
<gene>
    <name evidence="9" type="ORF">ACFQ3W_13970</name>
</gene>
<dbReference type="InterPro" id="IPR017588">
    <property type="entry name" value="UacT-like"/>
</dbReference>
<comment type="similarity">
    <text evidence="2">Belongs to the nucleobase:cation symporter-2 (NCS2) (TC 2.A.40) family.</text>
</comment>
<evidence type="ECO:0000313" key="9">
    <source>
        <dbReference type="EMBL" id="MFD1177398.1"/>
    </source>
</evidence>
<evidence type="ECO:0000256" key="1">
    <source>
        <dbReference type="ARBA" id="ARBA00004651"/>
    </source>
</evidence>
<evidence type="ECO:0000256" key="5">
    <source>
        <dbReference type="ARBA" id="ARBA00022692"/>
    </source>
</evidence>
<keyword evidence="3" id="KW-0813">Transport</keyword>
<dbReference type="NCBIfam" id="TIGR00801">
    <property type="entry name" value="ncs2"/>
    <property type="match status" value="1"/>
</dbReference>
<evidence type="ECO:0000256" key="6">
    <source>
        <dbReference type="ARBA" id="ARBA00022989"/>
    </source>
</evidence>
<dbReference type="InterPro" id="IPR006043">
    <property type="entry name" value="NCS2"/>
</dbReference>
<evidence type="ECO:0000256" key="4">
    <source>
        <dbReference type="ARBA" id="ARBA00022475"/>
    </source>
</evidence>
<evidence type="ECO:0000256" key="8">
    <source>
        <dbReference type="SAM" id="Phobius"/>
    </source>
</evidence>
<keyword evidence="6 8" id="KW-1133">Transmembrane helix</keyword>
<accession>A0ABW3RYH5</accession>
<evidence type="ECO:0000313" key="10">
    <source>
        <dbReference type="Proteomes" id="UP001597262"/>
    </source>
</evidence>
<evidence type="ECO:0000256" key="3">
    <source>
        <dbReference type="ARBA" id="ARBA00022448"/>
    </source>
</evidence>
<feature type="transmembrane region" description="Helical" evidence="8">
    <location>
        <begin position="347"/>
        <end position="368"/>
    </location>
</feature>
<feature type="transmembrane region" description="Helical" evidence="8">
    <location>
        <begin position="320"/>
        <end position="341"/>
    </location>
</feature>
<dbReference type="RefSeq" id="WP_379319845.1">
    <property type="nucleotide sequence ID" value="NZ_JBHTLM010000009.1"/>
</dbReference>
<evidence type="ECO:0000256" key="2">
    <source>
        <dbReference type="ARBA" id="ARBA00008821"/>
    </source>
</evidence>
<dbReference type="EMBL" id="JBHTLM010000009">
    <property type="protein sequence ID" value="MFD1177398.1"/>
    <property type="molecule type" value="Genomic_DNA"/>
</dbReference>
<keyword evidence="7 8" id="KW-0472">Membrane</keyword>
<keyword evidence="4" id="KW-1003">Cell membrane</keyword>
<dbReference type="Pfam" id="PF00860">
    <property type="entry name" value="Xan_ur_permease"/>
    <property type="match status" value="1"/>
</dbReference>
<feature type="transmembrane region" description="Helical" evidence="8">
    <location>
        <begin position="380"/>
        <end position="400"/>
    </location>
</feature>
<keyword evidence="5 8" id="KW-0812">Transmembrane</keyword>